<dbReference type="PANTHER" id="PTHR10572">
    <property type="entry name" value="3-HYDROXY-3-METHYLGLUTARYL-COENZYME A REDUCTASE"/>
    <property type="match status" value="1"/>
</dbReference>
<accession>A0ABW8UCR9</accession>
<dbReference type="InterPro" id="IPR023076">
    <property type="entry name" value="HMG_CoA_Rdtase_CS"/>
</dbReference>
<dbReference type="PANTHER" id="PTHR10572:SF24">
    <property type="entry name" value="3-HYDROXY-3-METHYLGLUTARYL-COENZYME A REDUCTASE"/>
    <property type="match status" value="1"/>
</dbReference>
<dbReference type="NCBIfam" id="TIGR00532">
    <property type="entry name" value="HMG_CoA_R_NAD"/>
    <property type="match status" value="1"/>
</dbReference>
<keyword evidence="5" id="KW-1185">Reference proteome</keyword>
<dbReference type="Gene3D" id="3.90.770.10">
    <property type="entry name" value="3-hydroxy-3-methylglutaryl-coenzyme A Reductase, Chain A, domain 2"/>
    <property type="match status" value="2"/>
</dbReference>
<evidence type="ECO:0000313" key="4">
    <source>
        <dbReference type="EMBL" id="MFL2029654.1"/>
    </source>
</evidence>
<dbReference type="InterPro" id="IPR009023">
    <property type="entry name" value="HMG_CoA_Rdtase_NAD(P)-bd_sf"/>
</dbReference>
<dbReference type="GO" id="GO:0140643">
    <property type="term" value="F:hydroxymethylglutaryl-CoA reductase (NADH) activity"/>
    <property type="evidence" value="ECO:0007669"/>
    <property type="project" value="UniProtKB-EC"/>
</dbReference>
<dbReference type="SUPFAM" id="SSF55035">
    <property type="entry name" value="NAD-binding domain of HMG-CoA reductase"/>
    <property type="match status" value="1"/>
</dbReference>
<name>A0ABW8UCR9_9LACO</name>
<evidence type="ECO:0000256" key="2">
    <source>
        <dbReference type="ARBA" id="ARBA00023002"/>
    </source>
</evidence>
<dbReference type="EC" id="1.1.1.88" evidence="3"/>
<dbReference type="Proteomes" id="UP001625389">
    <property type="component" value="Unassembled WGS sequence"/>
</dbReference>
<proteinExistence type="inferred from homology"/>
<keyword evidence="3" id="KW-0520">NAD</keyword>
<dbReference type="InterPro" id="IPR004553">
    <property type="entry name" value="HMG_CoA_Rdtase_bac-typ"/>
</dbReference>
<evidence type="ECO:0000256" key="1">
    <source>
        <dbReference type="ARBA" id="ARBA00007661"/>
    </source>
</evidence>
<protein>
    <recommendedName>
        <fullName evidence="3">3-hydroxy-3-methylglutaryl coenzyme A reductase</fullName>
        <shortName evidence="3">HMG-CoA reductase</shortName>
        <ecNumber evidence="3">1.1.1.88</ecNumber>
    </recommendedName>
</protein>
<reference evidence="4 5" key="1">
    <citation type="submission" date="2024-08" db="EMBL/GenBank/DDBJ databases">
        <authorList>
            <person name="Arias E."/>
        </authorList>
    </citation>
    <scope>NUCLEOTIDE SEQUENCE [LARGE SCALE GENOMIC DNA]</scope>
    <source>
        <strain evidence="4 5">FAM 25317</strain>
    </source>
</reference>
<comment type="caution">
    <text evidence="4">The sequence shown here is derived from an EMBL/GenBank/DDBJ whole genome shotgun (WGS) entry which is preliminary data.</text>
</comment>
<keyword evidence="2 3" id="KW-0560">Oxidoreductase</keyword>
<dbReference type="InterPro" id="IPR009029">
    <property type="entry name" value="HMG_CoA_Rdtase_sub-bd_dom_sf"/>
</dbReference>
<dbReference type="InterPro" id="IPR023074">
    <property type="entry name" value="HMG_CoA_Rdtase_cat_sf"/>
</dbReference>
<dbReference type="PROSITE" id="PS01192">
    <property type="entry name" value="HMG_COA_REDUCTASE_3"/>
    <property type="match status" value="1"/>
</dbReference>
<gene>
    <name evidence="4" type="ORF">ACEN34_08490</name>
</gene>
<dbReference type="Gene3D" id="1.10.8.660">
    <property type="match status" value="1"/>
</dbReference>
<dbReference type="SUPFAM" id="SSF56542">
    <property type="entry name" value="Substrate-binding domain of HMG-CoA reductase"/>
    <property type="match status" value="1"/>
</dbReference>
<comment type="pathway">
    <text evidence="3">Metabolic intermediate metabolism; (R)-mevalonate degradation; (S)-3-hydroxy-3-methylglutaryl-CoA from (R)-mevalonate: step 1/1.</text>
</comment>
<dbReference type="InterPro" id="IPR002202">
    <property type="entry name" value="HMG_CoA_Rdtase"/>
</dbReference>
<dbReference type="CDD" id="cd00644">
    <property type="entry name" value="HMG-CoA_reductase_classII"/>
    <property type="match status" value="1"/>
</dbReference>
<dbReference type="PRINTS" id="PR00071">
    <property type="entry name" value="HMGCOARDTASE"/>
</dbReference>
<comment type="similarity">
    <text evidence="1 3">Belongs to the HMG-CoA reductase family.</text>
</comment>
<dbReference type="RefSeq" id="WP_125550380.1">
    <property type="nucleotide sequence ID" value="NZ_JBGQPK010000034.1"/>
</dbReference>
<evidence type="ECO:0000313" key="5">
    <source>
        <dbReference type="Proteomes" id="UP001625389"/>
    </source>
</evidence>
<evidence type="ECO:0000256" key="3">
    <source>
        <dbReference type="RuleBase" id="RU361219"/>
    </source>
</evidence>
<dbReference type="PROSITE" id="PS00318">
    <property type="entry name" value="HMG_COA_REDUCTASE_2"/>
    <property type="match status" value="1"/>
</dbReference>
<comment type="catalytic activity">
    <reaction evidence="3">
        <text>(R)-mevalonate + 2 NAD(+) + CoA = (3S)-3-hydroxy-3-methylglutaryl-CoA + 2 NADH + 2 H(+)</text>
        <dbReference type="Rhea" id="RHEA:14833"/>
        <dbReference type="ChEBI" id="CHEBI:15378"/>
        <dbReference type="ChEBI" id="CHEBI:36464"/>
        <dbReference type="ChEBI" id="CHEBI:43074"/>
        <dbReference type="ChEBI" id="CHEBI:57287"/>
        <dbReference type="ChEBI" id="CHEBI:57540"/>
        <dbReference type="ChEBI" id="CHEBI:57945"/>
        <dbReference type="EC" id="1.1.1.88"/>
    </reaction>
</comment>
<dbReference type="EMBL" id="JBGQPK010000034">
    <property type="protein sequence ID" value="MFL2029654.1"/>
    <property type="molecule type" value="Genomic_DNA"/>
</dbReference>
<organism evidence="4 5">
    <name type="scientific">Loigolactobacillus zhaoyuanensis</name>
    <dbReference type="NCBI Taxonomy" id="2486017"/>
    <lineage>
        <taxon>Bacteria</taxon>
        <taxon>Bacillati</taxon>
        <taxon>Bacillota</taxon>
        <taxon>Bacilli</taxon>
        <taxon>Lactobacillales</taxon>
        <taxon>Lactobacillaceae</taxon>
        <taxon>Loigolactobacillus</taxon>
    </lineage>
</organism>
<sequence length="417" mass="44007">MSKKFYQLTRLGRIAQLAAHKVLSPIDTAFFANHTGLTQERAGQLVENQLTTFALPEGIARNLLVNGHLHQVPMVTEEPSVIAAASNGARLAIQGGGFMVTQPRRLLTGQIVLTEVADVAALSAKITKLKTTLLQVADAAHPSLKRRGGGAKWLNVRELSAHDLSVDLTVDVQQAMGANMLNTMLEAVGAYLQQELAVTVLMSILSNYAPDSIVTATVEIPFSALKTTDFAGNVVAAKIAAASRIAQLDPYRAVTHNKGIMNGVSAAVLAFGNDSRAIESGAHAYAVKDGQYRGLSQWQVVADGLSGELTLPLPIGFVGGATKLLPAVLPNQRLADVHSAEELMQVICALGLAQNLAALKALVTTGIQQGHMALQAKSLAVNAGARPEEVPALVNALQQATTLDLVTAQQLLVQLRK</sequence>
<dbReference type="Pfam" id="PF00368">
    <property type="entry name" value="HMG-CoA_red"/>
    <property type="match status" value="1"/>
</dbReference>
<dbReference type="PROSITE" id="PS50065">
    <property type="entry name" value="HMG_COA_REDUCTASE_4"/>
    <property type="match status" value="1"/>
</dbReference>